<evidence type="ECO:0008006" key="3">
    <source>
        <dbReference type="Google" id="ProtNLM"/>
    </source>
</evidence>
<comment type="caution">
    <text evidence="1">The sequence shown here is derived from an EMBL/GenBank/DDBJ whole genome shotgun (WGS) entry which is preliminary data.</text>
</comment>
<evidence type="ECO:0000313" key="1">
    <source>
        <dbReference type="EMBL" id="MDC0712637.1"/>
    </source>
</evidence>
<gene>
    <name evidence="1" type="ORF">POL68_29505</name>
</gene>
<sequence>MDAAGARAEQVAREDLVMFVNACFSCTGQREFYNDGRGQAVSIDFLHAYILGNYRRLYSRTLAAGINHFNQAQIILNLLATGNQTRPEDRKEEGALIAMALRVLPPQRAYRVLEVMRERRINNRRARAITRQYLSGRQDLNFDALKYRPKLRAAVAHGHLKLPGELNPFLFQGWRKRVYTTPLLEKFRRAHYEQAALFELPYTIAEGFARKHNIPRDVFLTRIGPRLTAAERLRLQGSAARADTTLSIDLGRTPLTKLALYVLSLKMYIRRERRAELHAALEQAATRTLRQASVPLGRVAAVLDNSYSASGSTEKRRRPLGVALAAHYLLSALAREYRAFWTCPAEEPLFLEARGQTDLSTPLLQALEWRPDVVVVVSDGYDNDPPNAVAEVTRIFRTKLDPLRRTSIIHANPVFASELFAPRGIGDRVPTVGVRDAEDLPTVLGFARFAEGAAPLSELENYLAARVRRMLDPGQRLEQLVELPSEEEA</sequence>
<dbReference type="RefSeq" id="WP_272142775.1">
    <property type="nucleotide sequence ID" value="NZ_JAQNDM010000002.1"/>
</dbReference>
<accession>A0ABT5DJW2</accession>
<reference evidence="1 2" key="1">
    <citation type="submission" date="2022-11" db="EMBL/GenBank/DDBJ databases">
        <title>Minimal conservation of predation-associated metabolite biosynthetic gene clusters underscores biosynthetic potential of Myxococcota including descriptions for ten novel species: Archangium lansinium sp. nov., Myxococcus landrumus sp. nov., Nannocystis bai.</title>
        <authorList>
            <person name="Ahearne A."/>
            <person name="Stevens C."/>
            <person name="Dowd S."/>
        </authorList>
    </citation>
    <scope>NUCLEOTIDE SEQUENCE [LARGE SCALE GENOMIC DNA]</scope>
    <source>
        <strain evidence="1 2">NCWAL01</strain>
    </source>
</reference>
<organism evidence="1 2">
    <name type="scientific">Stigmatella ashevillensis</name>
    <dbReference type="NCBI Taxonomy" id="2995309"/>
    <lineage>
        <taxon>Bacteria</taxon>
        <taxon>Pseudomonadati</taxon>
        <taxon>Myxococcota</taxon>
        <taxon>Myxococcia</taxon>
        <taxon>Myxococcales</taxon>
        <taxon>Cystobacterineae</taxon>
        <taxon>Archangiaceae</taxon>
        <taxon>Stigmatella</taxon>
    </lineage>
</organism>
<keyword evidence="2" id="KW-1185">Reference proteome</keyword>
<dbReference type="Proteomes" id="UP001221838">
    <property type="component" value="Unassembled WGS sequence"/>
</dbReference>
<protein>
    <recommendedName>
        <fullName evidence="3">VWA domain-containing protein</fullName>
    </recommendedName>
</protein>
<proteinExistence type="predicted"/>
<evidence type="ECO:0000313" key="2">
    <source>
        <dbReference type="Proteomes" id="UP001221838"/>
    </source>
</evidence>
<dbReference type="EMBL" id="JAQNDM010000002">
    <property type="protein sequence ID" value="MDC0712637.1"/>
    <property type="molecule type" value="Genomic_DNA"/>
</dbReference>
<name>A0ABT5DJW2_9BACT</name>